<reference evidence="1" key="2">
    <citation type="journal article" date="2015" name="Fish Shellfish Immunol.">
        <title>Early steps in the European eel (Anguilla anguilla)-Vibrio vulnificus interaction in the gills: Role of the RtxA13 toxin.</title>
        <authorList>
            <person name="Callol A."/>
            <person name="Pajuelo D."/>
            <person name="Ebbesson L."/>
            <person name="Teles M."/>
            <person name="MacKenzie S."/>
            <person name="Amaro C."/>
        </authorList>
    </citation>
    <scope>NUCLEOTIDE SEQUENCE</scope>
</reference>
<organism evidence="1">
    <name type="scientific">Anguilla anguilla</name>
    <name type="common">European freshwater eel</name>
    <name type="synonym">Muraena anguilla</name>
    <dbReference type="NCBI Taxonomy" id="7936"/>
    <lineage>
        <taxon>Eukaryota</taxon>
        <taxon>Metazoa</taxon>
        <taxon>Chordata</taxon>
        <taxon>Craniata</taxon>
        <taxon>Vertebrata</taxon>
        <taxon>Euteleostomi</taxon>
        <taxon>Actinopterygii</taxon>
        <taxon>Neopterygii</taxon>
        <taxon>Teleostei</taxon>
        <taxon>Anguilliformes</taxon>
        <taxon>Anguillidae</taxon>
        <taxon>Anguilla</taxon>
    </lineage>
</organism>
<evidence type="ECO:0000313" key="1">
    <source>
        <dbReference type="EMBL" id="JAH41457.1"/>
    </source>
</evidence>
<dbReference type="EMBL" id="GBXM01067120">
    <property type="protein sequence ID" value="JAH41457.1"/>
    <property type="molecule type" value="Transcribed_RNA"/>
</dbReference>
<sequence length="34" mass="4022">MQQDNDPKHKSKFTSKWTKETKLNFRSGLVKVLT</sequence>
<reference evidence="1" key="1">
    <citation type="submission" date="2014-11" db="EMBL/GenBank/DDBJ databases">
        <authorList>
            <person name="Amaro Gonzalez C."/>
        </authorList>
    </citation>
    <scope>NUCLEOTIDE SEQUENCE</scope>
</reference>
<proteinExistence type="predicted"/>
<dbReference type="AlphaFoldDB" id="A0A0E9SJQ0"/>
<protein>
    <submittedName>
        <fullName evidence="1">Uncharacterized protein</fullName>
    </submittedName>
</protein>
<accession>A0A0E9SJQ0</accession>
<name>A0A0E9SJQ0_ANGAN</name>